<proteinExistence type="predicted"/>
<organism evidence="1 2">
    <name type="scientific">Pistacia atlantica</name>
    <dbReference type="NCBI Taxonomy" id="434234"/>
    <lineage>
        <taxon>Eukaryota</taxon>
        <taxon>Viridiplantae</taxon>
        <taxon>Streptophyta</taxon>
        <taxon>Embryophyta</taxon>
        <taxon>Tracheophyta</taxon>
        <taxon>Spermatophyta</taxon>
        <taxon>Magnoliopsida</taxon>
        <taxon>eudicotyledons</taxon>
        <taxon>Gunneridae</taxon>
        <taxon>Pentapetalae</taxon>
        <taxon>rosids</taxon>
        <taxon>malvids</taxon>
        <taxon>Sapindales</taxon>
        <taxon>Anacardiaceae</taxon>
        <taxon>Pistacia</taxon>
    </lineage>
</organism>
<evidence type="ECO:0000313" key="2">
    <source>
        <dbReference type="Proteomes" id="UP001164250"/>
    </source>
</evidence>
<reference evidence="2" key="1">
    <citation type="journal article" date="2023" name="G3 (Bethesda)">
        <title>Genome assembly and association tests identify interacting loci associated with vigor, precocity, and sex in interspecific pistachio rootstocks.</title>
        <authorList>
            <person name="Palmer W."/>
            <person name="Jacygrad E."/>
            <person name="Sagayaradj S."/>
            <person name="Cavanaugh K."/>
            <person name="Han R."/>
            <person name="Bertier L."/>
            <person name="Beede B."/>
            <person name="Kafkas S."/>
            <person name="Golino D."/>
            <person name="Preece J."/>
            <person name="Michelmore R."/>
        </authorList>
    </citation>
    <scope>NUCLEOTIDE SEQUENCE [LARGE SCALE GENOMIC DNA]</scope>
</reference>
<dbReference type="Proteomes" id="UP001164250">
    <property type="component" value="Chromosome 11"/>
</dbReference>
<name>A0ACC1A8X7_9ROSI</name>
<sequence>MFDPEEKEEIFGKWVLMIR</sequence>
<dbReference type="EMBL" id="CM047907">
    <property type="protein sequence ID" value="KAJ0083975.1"/>
    <property type="molecule type" value="Genomic_DNA"/>
</dbReference>
<gene>
    <name evidence="1" type="ORF">Patl1_30969</name>
</gene>
<evidence type="ECO:0000313" key="1">
    <source>
        <dbReference type="EMBL" id="KAJ0083975.1"/>
    </source>
</evidence>
<protein>
    <submittedName>
        <fullName evidence="1">Uncharacterized protein</fullName>
    </submittedName>
</protein>
<keyword evidence="2" id="KW-1185">Reference proteome</keyword>
<accession>A0ACC1A8X7</accession>
<comment type="caution">
    <text evidence="1">The sequence shown here is derived from an EMBL/GenBank/DDBJ whole genome shotgun (WGS) entry which is preliminary data.</text>
</comment>